<dbReference type="RefSeq" id="WP_186871181.1">
    <property type="nucleotide sequence ID" value="NZ_JACOOL010000016.1"/>
</dbReference>
<accession>A0A923L8H7</accession>
<proteinExistence type="predicted"/>
<dbReference type="EMBL" id="JACOOL010000016">
    <property type="protein sequence ID" value="MBC5638475.1"/>
    <property type="molecule type" value="Genomic_DNA"/>
</dbReference>
<dbReference type="AlphaFoldDB" id="A0A923L8H7"/>
<dbReference type="Pfam" id="PF13302">
    <property type="entry name" value="Acetyltransf_3"/>
    <property type="match status" value="1"/>
</dbReference>
<evidence type="ECO:0000259" key="1">
    <source>
        <dbReference type="PROSITE" id="PS51186"/>
    </source>
</evidence>
<comment type="caution">
    <text evidence="2">The sequence shown here is derived from an EMBL/GenBank/DDBJ whole genome shotgun (WGS) entry which is preliminary data.</text>
</comment>
<feature type="domain" description="N-acetyltransferase" evidence="1">
    <location>
        <begin position="24"/>
        <end position="167"/>
    </location>
</feature>
<gene>
    <name evidence="2" type="ORF">H8S33_16995</name>
</gene>
<keyword evidence="3" id="KW-1185">Reference proteome</keyword>
<name>A0A923L8H7_9BACI</name>
<dbReference type="Proteomes" id="UP000637359">
    <property type="component" value="Unassembled WGS sequence"/>
</dbReference>
<dbReference type="PROSITE" id="PS51186">
    <property type="entry name" value="GNAT"/>
    <property type="match status" value="1"/>
</dbReference>
<dbReference type="Gene3D" id="3.40.630.30">
    <property type="match status" value="1"/>
</dbReference>
<sequence>MFSFDVDGEITLGLLDKRNAEELLHLINYSRDELREWLGWIDSTTTIHHSIQFIEANWAIFEERSGLIVGIFYRGRLAGMVGFNTIDWVNRIGIIGYWLGSPFQGYGIMTRSVTAMIDYGFNQLNLNRIEIRAGFENVKSRAIPERLGFQIEGRIRQGEWLYDHYVDLVLYGMLASEWDY</sequence>
<evidence type="ECO:0000313" key="2">
    <source>
        <dbReference type="EMBL" id="MBC5638475.1"/>
    </source>
</evidence>
<organism evidence="2 3">
    <name type="scientific">Ornithinibacillus hominis</name>
    <dbReference type="NCBI Taxonomy" id="2763055"/>
    <lineage>
        <taxon>Bacteria</taxon>
        <taxon>Bacillati</taxon>
        <taxon>Bacillota</taxon>
        <taxon>Bacilli</taxon>
        <taxon>Bacillales</taxon>
        <taxon>Bacillaceae</taxon>
        <taxon>Ornithinibacillus</taxon>
    </lineage>
</organism>
<dbReference type="PANTHER" id="PTHR43441:SF12">
    <property type="entry name" value="RIBOSOMAL N-ACETYLTRANSFERASE YDAF-RELATED"/>
    <property type="match status" value="1"/>
</dbReference>
<protein>
    <submittedName>
        <fullName evidence="2">GNAT family N-acetyltransferase</fullName>
    </submittedName>
</protein>
<evidence type="ECO:0000313" key="3">
    <source>
        <dbReference type="Proteomes" id="UP000637359"/>
    </source>
</evidence>
<dbReference type="GO" id="GO:1990189">
    <property type="term" value="F:protein N-terminal-serine acetyltransferase activity"/>
    <property type="evidence" value="ECO:0007669"/>
    <property type="project" value="TreeGrafter"/>
</dbReference>
<dbReference type="GO" id="GO:0005737">
    <property type="term" value="C:cytoplasm"/>
    <property type="evidence" value="ECO:0007669"/>
    <property type="project" value="TreeGrafter"/>
</dbReference>
<dbReference type="InterPro" id="IPR000182">
    <property type="entry name" value="GNAT_dom"/>
</dbReference>
<dbReference type="InterPro" id="IPR051908">
    <property type="entry name" value="Ribosomal_N-acetyltransferase"/>
</dbReference>
<reference evidence="2" key="1">
    <citation type="submission" date="2020-08" db="EMBL/GenBank/DDBJ databases">
        <title>Genome public.</title>
        <authorList>
            <person name="Liu C."/>
            <person name="Sun Q."/>
        </authorList>
    </citation>
    <scope>NUCLEOTIDE SEQUENCE</scope>
    <source>
        <strain evidence="2">BX22</strain>
    </source>
</reference>
<dbReference type="SUPFAM" id="SSF55729">
    <property type="entry name" value="Acyl-CoA N-acyltransferases (Nat)"/>
    <property type="match status" value="1"/>
</dbReference>
<dbReference type="PANTHER" id="PTHR43441">
    <property type="entry name" value="RIBOSOMAL-PROTEIN-SERINE ACETYLTRANSFERASE"/>
    <property type="match status" value="1"/>
</dbReference>
<dbReference type="GO" id="GO:0008999">
    <property type="term" value="F:protein-N-terminal-alanine acetyltransferase activity"/>
    <property type="evidence" value="ECO:0007669"/>
    <property type="project" value="TreeGrafter"/>
</dbReference>
<dbReference type="InterPro" id="IPR016181">
    <property type="entry name" value="Acyl_CoA_acyltransferase"/>
</dbReference>